<evidence type="ECO:0000313" key="3">
    <source>
        <dbReference type="Proteomes" id="UP000295164"/>
    </source>
</evidence>
<dbReference type="Proteomes" id="UP000295164">
    <property type="component" value="Unassembled WGS sequence"/>
</dbReference>
<dbReference type="PROSITE" id="PS51257">
    <property type="entry name" value="PROKAR_LIPOPROTEIN"/>
    <property type="match status" value="1"/>
</dbReference>
<name>A0A4R4DXI3_9BACT</name>
<feature type="compositionally biased region" description="Basic and acidic residues" evidence="1">
    <location>
        <begin position="383"/>
        <end position="397"/>
    </location>
</feature>
<dbReference type="InterPro" id="IPR011990">
    <property type="entry name" value="TPR-like_helical_dom_sf"/>
</dbReference>
<dbReference type="RefSeq" id="WP_131853874.1">
    <property type="nucleotide sequence ID" value="NZ_SKFH01000043.1"/>
</dbReference>
<reference evidence="2 3" key="1">
    <citation type="submission" date="2019-03" db="EMBL/GenBank/DDBJ databases">
        <authorList>
            <person name="Kim M.K.M."/>
        </authorList>
    </citation>
    <scope>NUCLEOTIDE SEQUENCE [LARGE SCALE GENOMIC DNA]</scope>
    <source>
        <strain evidence="2 3">17J68-15</strain>
    </source>
</reference>
<comment type="caution">
    <text evidence="2">The sequence shown here is derived from an EMBL/GenBank/DDBJ whole genome shotgun (WGS) entry which is preliminary data.</text>
</comment>
<evidence type="ECO:0000256" key="1">
    <source>
        <dbReference type="SAM" id="MobiDB-lite"/>
    </source>
</evidence>
<proteinExistence type="predicted"/>
<dbReference type="Gene3D" id="1.25.40.10">
    <property type="entry name" value="Tetratricopeptide repeat domain"/>
    <property type="match status" value="1"/>
</dbReference>
<protein>
    <recommendedName>
        <fullName evidence="4">Tetratricopeptide repeat protein</fullName>
    </recommendedName>
</protein>
<evidence type="ECO:0000313" key="2">
    <source>
        <dbReference type="EMBL" id="TCZ66418.1"/>
    </source>
</evidence>
<gene>
    <name evidence="2" type="ORF">E0486_16670</name>
</gene>
<dbReference type="AlphaFoldDB" id="A0A4R4DXI3"/>
<accession>A0A4R4DXI3</accession>
<evidence type="ECO:0008006" key="4">
    <source>
        <dbReference type="Google" id="ProtNLM"/>
    </source>
</evidence>
<dbReference type="OrthoDB" id="9769023at2"/>
<sequence length="477" mass="54268">MLHKLQHIIRFAPVLALFLASCATYNQQVSSYYGHYRQGDYQKASAALDDSKLLSKRRNHLLFLLEKGRMEHLLHHYEASNRYFNEADNLMEDGGNATVGDFALATLLNPMMETYRGEDFEKYMVHYYKALNYLMLNEPSEAMVEARRISLRSYAQEDVRGEHKYAQDAFSFMLQGLIYEKNKDLNNAFIAYRNATDLYLKNGGSYYGVAIPLQLKKDLLRTAWQMGFQDQVEFYQRELAYTLQPEDRATGAELVLFWEAGSAPVKEEENIMFFLSKQGTDFFFTSANGSLRVPFDRSMGSVDEGSLANISAIRAALPRYELQACAWQSAEARTDSNAAFAFEPAQSINDLAQNTLRERRLRDLSKTLTRIALGKLAEIAAAPKDKPKDKEETEEEKRKRRNAELLTAGIKIFNFAKEKADTRNWQSLPGSIYYTRVPLKAGPQTIKVSVKGSYGEKTYELPLDGSGGLSFRNLSTL</sequence>
<keyword evidence="3" id="KW-1185">Reference proteome</keyword>
<feature type="region of interest" description="Disordered" evidence="1">
    <location>
        <begin position="382"/>
        <end position="401"/>
    </location>
</feature>
<dbReference type="EMBL" id="SKFH01000043">
    <property type="protein sequence ID" value="TCZ66418.1"/>
    <property type="molecule type" value="Genomic_DNA"/>
</dbReference>
<organism evidence="2 3">
    <name type="scientific">Flaviaesturariibacter aridisoli</name>
    <dbReference type="NCBI Taxonomy" id="2545761"/>
    <lineage>
        <taxon>Bacteria</taxon>
        <taxon>Pseudomonadati</taxon>
        <taxon>Bacteroidota</taxon>
        <taxon>Chitinophagia</taxon>
        <taxon>Chitinophagales</taxon>
        <taxon>Chitinophagaceae</taxon>
        <taxon>Flaviaestuariibacter</taxon>
    </lineage>
</organism>